<organism evidence="3 4">
    <name type="scientific">Allacma fusca</name>
    <dbReference type="NCBI Taxonomy" id="39272"/>
    <lineage>
        <taxon>Eukaryota</taxon>
        <taxon>Metazoa</taxon>
        <taxon>Ecdysozoa</taxon>
        <taxon>Arthropoda</taxon>
        <taxon>Hexapoda</taxon>
        <taxon>Collembola</taxon>
        <taxon>Symphypleona</taxon>
        <taxon>Sminthuridae</taxon>
        <taxon>Allacma</taxon>
    </lineage>
</organism>
<evidence type="ECO:0000259" key="1">
    <source>
        <dbReference type="PROSITE" id="PS50191"/>
    </source>
</evidence>
<feature type="domain" description="GOLD" evidence="2">
    <location>
        <begin position="170"/>
        <end position="293"/>
    </location>
</feature>
<dbReference type="InterPro" id="IPR001251">
    <property type="entry name" value="CRAL-TRIO_dom"/>
</dbReference>
<comment type="caution">
    <text evidence="3">The sequence shown here is derived from an EMBL/GenBank/DDBJ whole genome shotgun (WGS) entry which is preliminary data.</text>
</comment>
<dbReference type="PANTHER" id="PTHR23324">
    <property type="entry name" value="SEC14 RELATED PROTEIN"/>
    <property type="match status" value="1"/>
</dbReference>
<accession>A0A8J2JV89</accession>
<dbReference type="GO" id="GO:0005737">
    <property type="term" value="C:cytoplasm"/>
    <property type="evidence" value="ECO:0007669"/>
    <property type="project" value="TreeGrafter"/>
</dbReference>
<dbReference type="InterPro" id="IPR051064">
    <property type="entry name" value="SEC14/CRAL-TRIO_domain"/>
</dbReference>
<dbReference type="PROSITE" id="PS50866">
    <property type="entry name" value="GOLD"/>
    <property type="match status" value="1"/>
</dbReference>
<reference evidence="3" key="1">
    <citation type="submission" date="2021-06" db="EMBL/GenBank/DDBJ databases">
        <authorList>
            <person name="Hodson N. C."/>
            <person name="Mongue J. A."/>
            <person name="Jaron S. K."/>
        </authorList>
    </citation>
    <scope>NUCLEOTIDE SEQUENCE</scope>
</reference>
<keyword evidence="4" id="KW-1185">Reference proteome</keyword>
<dbReference type="Proteomes" id="UP000708208">
    <property type="component" value="Unassembled WGS sequence"/>
</dbReference>
<dbReference type="Pfam" id="PF00650">
    <property type="entry name" value="CRAL_TRIO"/>
    <property type="match status" value="1"/>
</dbReference>
<evidence type="ECO:0008006" key="5">
    <source>
        <dbReference type="Google" id="ProtNLM"/>
    </source>
</evidence>
<gene>
    <name evidence="3" type="ORF">AFUS01_LOCUS13623</name>
</gene>
<dbReference type="PROSITE" id="PS50191">
    <property type="entry name" value="CRAL_TRIO"/>
    <property type="match status" value="1"/>
</dbReference>
<dbReference type="EMBL" id="CAJVCH010111799">
    <property type="protein sequence ID" value="CAG7724613.1"/>
    <property type="molecule type" value="Genomic_DNA"/>
</dbReference>
<dbReference type="SMART" id="SM00516">
    <property type="entry name" value="SEC14"/>
    <property type="match status" value="1"/>
</dbReference>
<dbReference type="AlphaFoldDB" id="A0A8J2JV89"/>
<dbReference type="InterPro" id="IPR009038">
    <property type="entry name" value="GOLD_dom"/>
</dbReference>
<sequence>MTWEGPEMVTKGIPTDVNGYDYENTPVVILPFGHYDLRGIMQAGHYQATIHHVDKIWETAITKMRGRLTKEGVPVTQFTCIFDMDQLGMRTVGSIQVISLIKEAVGHFESNYPEIFRKCYVINSSRIFQILFAIVKPLLSRRTYEKVQILTTESKWKPLLLTDIPLDQLPECYGGSAWSNIHSFIGYKMKGDDSDPLNEYTVPAGDTFRVLKQISKGNCSLKWNLEIDQHDIDFYATFNEEVVVPKERISSSNQKGRIHIGSYTCVSPGVYTFHFDNSYSRFRSKGIKYSIKVEDVA</sequence>
<evidence type="ECO:0000259" key="2">
    <source>
        <dbReference type="PROSITE" id="PS50866"/>
    </source>
</evidence>
<dbReference type="PANTHER" id="PTHR23324:SF83">
    <property type="entry name" value="SEC14-LIKE PROTEIN 2"/>
    <property type="match status" value="1"/>
</dbReference>
<evidence type="ECO:0000313" key="4">
    <source>
        <dbReference type="Proteomes" id="UP000708208"/>
    </source>
</evidence>
<proteinExistence type="predicted"/>
<protein>
    <recommendedName>
        <fullName evidence="5">SEC14-like protein 2</fullName>
    </recommendedName>
</protein>
<dbReference type="OrthoDB" id="1434354at2759"/>
<dbReference type="CDD" id="cd00170">
    <property type="entry name" value="SEC14"/>
    <property type="match status" value="1"/>
</dbReference>
<feature type="domain" description="CRAL-TRIO" evidence="1">
    <location>
        <begin position="5"/>
        <end position="181"/>
    </location>
</feature>
<evidence type="ECO:0000313" key="3">
    <source>
        <dbReference type="EMBL" id="CAG7724613.1"/>
    </source>
</evidence>
<name>A0A8J2JV89_9HEXA</name>